<dbReference type="HOGENOM" id="CLU_1838914_0_0_1"/>
<dbReference type="PANTHER" id="PTHR14003:SF19">
    <property type="entry name" value="YY2 TRANSCRIPTION FACTOR"/>
    <property type="match status" value="1"/>
</dbReference>
<name>A0A0D3IA59_EMIH1</name>
<keyword evidence="3 5" id="KW-0863">Zinc-finger</keyword>
<evidence type="ECO:0000313" key="8">
    <source>
        <dbReference type="Proteomes" id="UP000013827"/>
    </source>
</evidence>
<dbReference type="GO" id="GO:0005667">
    <property type="term" value="C:transcription regulator complex"/>
    <property type="evidence" value="ECO:0007669"/>
    <property type="project" value="TreeGrafter"/>
</dbReference>
<keyword evidence="8" id="KW-1185">Reference proteome</keyword>
<dbReference type="STRING" id="2903.R1DHE9"/>
<dbReference type="AlphaFoldDB" id="A0A0D3IA59"/>
<dbReference type="PaxDb" id="2903-EOD08144"/>
<dbReference type="Gene3D" id="3.30.160.60">
    <property type="entry name" value="Classic Zinc Finger"/>
    <property type="match status" value="1"/>
</dbReference>
<reference evidence="7" key="2">
    <citation type="submission" date="2024-10" db="UniProtKB">
        <authorList>
            <consortium name="EnsemblProtists"/>
        </authorList>
    </citation>
    <scope>IDENTIFICATION</scope>
</reference>
<evidence type="ECO:0000256" key="2">
    <source>
        <dbReference type="ARBA" id="ARBA00022737"/>
    </source>
</evidence>
<dbReference type="GO" id="GO:0031519">
    <property type="term" value="C:PcG protein complex"/>
    <property type="evidence" value="ECO:0007669"/>
    <property type="project" value="TreeGrafter"/>
</dbReference>
<proteinExistence type="predicted"/>
<dbReference type="RefSeq" id="XP_005760573.1">
    <property type="nucleotide sequence ID" value="XM_005760516.1"/>
</dbReference>
<dbReference type="PROSITE" id="PS50157">
    <property type="entry name" value="ZINC_FINGER_C2H2_2"/>
    <property type="match status" value="1"/>
</dbReference>
<keyword evidence="4" id="KW-0862">Zinc</keyword>
<keyword evidence="2" id="KW-0677">Repeat</keyword>
<evidence type="ECO:0000256" key="5">
    <source>
        <dbReference type="PROSITE-ProRule" id="PRU00042"/>
    </source>
</evidence>
<dbReference type="Proteomes" id="UP000013827">
    <property type="component" value="Unassembled WGS sequence"/>
</dbReference>
<evidence type="ECO:0000259" key="6">
    <source>
        <dbReference type="PROSITE" id="PS50157"/>
    </source>
</evidence>
<dbReference type="KEGG" id="ehx:EMIHUDRAFT_217700"/>
<feature type="domain" description="C2H2-type" evidence="6">
    <location>
        <begin position="1"/>
        <end position="29"/>
    </location>
</feature>
<dbReference type="EnsemblProtists" id="EOD08144">
    <property type="protein sequence ID" value="EOD08144"/>
    <property type="gene ID" value="EMIHUDRAFT_217700"/>
</dbReference>
<evidence type="ECO:0000256" key="4">
    <source>
        <dbReference type="ARBA" id="ARBA00022833"/>
    </source>
</evidence>
<accession>A0A0D3IA59</accession>
<evidence type="ECO:0000313" key="7">
    <source>
        <dbReference type="EnsemblProtists" id="EOD08144"/>
    </source>
</evidence>
<dbReference type="GO" id="GO:0008270">
    <property type="term" value="F:zinc ion binding"/>
    <property type="evidence" value="ECO:0007669"/>
    <property type="project" value="UniProtKB-KW"/>
</dbReference>
<dbReference type="Pfam" id="PF00096">
    <property type="entry name" value="zf-C2H2"/>
    <property type="match status" value="1"/>
</dbReference>
<dbReference type="SUPFAM" id="SSF57667">
    <property type="entry name" value="beta-beta-alpha zinc fingers"/>
    <property type="match status" value="1"/>
</dbReference>
<dbReference type="GO" id="GO:0000785">
    <property type="term" value="C:chromatin"/>
    <property type="evidence" value="ECO:0007669"/>
    <property type="project" value="TreeGrafter"/>
</dbReference>
<dbReference type="GO" id="GO:0000978">
    <property type="term" value="F:RNA polymerase II cis-regulatory region sequence-specific DNA binding"/>
    <property type="evidence" value="ECO:0007669"/>
    <property type="project" value="TreeGrafter"/>
</dbReference>
<sequence>MCTWPNCGKAFGSKWGLGRHYRIHTGDKPWRFVDRTLLQRHMNTHSNERPFAATAESRQQKEVAKMREQLMEALQNEHSLLADALAGSGGDAGSATDGSDGSSLMSSGVDAALASLYHSSASGSNGLSVNLSMPAVLALNALSGGDDGSAIACGDGTRAGW</sequence>
<dbReference type="GO" id="GO:0000981">
    <property type="term" value="F:DNA-binding transcription factor activity, RNA polymerase II-specific"/>
    <property type="evidence" value="ECO:0007669"/>
    <property type="project" value="TreeGrafter"/>
</dbReference>
<reference evidence="8" key="1">
    <citation type="journal article" date="2013" name="Nature">
        <title>Pan genome of the phytoplankton Emiliania underpins its global distribution.</title>
        <authorList>
            <person name="Read B.A."/>
            <person name="Kegel J."/>
            <person name="Klute M.J."/>
            <person name="Kuo A."/>
            <person name="Lefebvre S.C."/>
            <person name="Maumus F."/>
            <person name="Mayer C."/>
            <person name="Miller J."/>
            <person name="Monier A."/>
            <person name="Salamov A."/>
            <person name="Young J."/>
            <person name="Aguilar M."/>
            <person name="Claverie J.M."/>
            <person name="Frickenhaus S."/>
            <person name="Gonzalez K."/>
            <person name="Herman E.K."/>
            <person name="Lin Y.C."/>
            <person name="Napier J."/>
            <person name="Ogata H."/>
            <person name="Sarno A.F."/>
            <person name="Shmutz J."/>
            <person name="Schroeder D."/>
            <person name="de Vargas C."/>
            <person name="Verret F."/>
            <person name="von Dassow P."/>
            <person name="Valentin K."/>
            <person name="Van de Peer Y."/>
            <person name="Wheeler G."/>
            <person name="Dacks J.B."/>
            <person name="Delwiche C.F."/>
            <person name="Dyhrman S.T."/>
            <person name="Glockner G."/>
            <person name="John U."/>
            <person name="Richards T."/>
            <person name="Worden A.Z."/>
            <person name="Zhang X."/>
            <person name="Grigoriev I.V."/>
            <person name="Allen A.E."/>
            <person name="Bidle K."/>
            <person name="Borodovsky M."/>
            <person name="Bowler C."/>
            <person name="Brownlee C."/>
            <person name="Cock J.M."/>
            <person name="Elias M."/>
            <person name="Gladyshev V.N."/>
            <person name="Groth M."/>
            <person name="Guda C."/>
            <person name="Hadaegh A."/>
            <person name="Iglesias-Rodriguez M.D."/>
            <person name="Jenkins J."/>
            <person name="Jones B.M."/>
            <person name="Lawson T."/>
            <person name="Leese F."/>
            <person name="Lindquist E."/>
            <person name="Lobanov A."/>
            <person name="Lomsadze A."/>
            <person name="Malik S.B."/>
            <person name="Marsh M.E."/>
            <person name="Mackinder L."/>
            <person name="Mock T."/>
            <person name="Mueller-Roeber B."/>
            <person name="Pagarete A."/>
            <person name="Parker M."/>
            <person name="Probert I."/>
            <person name="Quesneville H."/>
            <person name="Raines C."/>
            <person name="Rensing S.A."/>
            <person name="Riano-Pachon D.M."/>
            <person name="Richier S."/>
            <person name="Rokitta S."/>
            <person name="Shiraiwa Y."/>
            <person name="Soanes D.M."/>
            <person name="van der Giezen M."/>
            <person name="Wahlund T.M."/>
            <person name="Williams B."/>
            <person name="Wilson W."/>
            <person name="Wolfe G."/>
            <person name="Wurch L.L."/>
        </authorList>
    </citation>
    <scope>NUCLEOTIDE SEQUENCE</scope>
</reference>
<protein>
    <recommendedName>
        <fullName evidence="6">C2H2-type domain-containing protein</fullName>
    </recommendedName>
</protein>
<evidence type="ECO:0000256" key="1">
    <source>
        <dbReference type="ARBA" id="ARBA00022723"/>
    </source>
</evidence>
<dbReference type="InterPro" id="IPR013087">
    <property type="entry name" value="Znf_C2H2_type"/>
</dbReference>
<dbReference type="PROSITE" id="PS00028">
    <property type="entry name" value="ZINC_FINGER_C2H2_1"/>
    <property type="match status" value="1"/>
</dbReference>
<keyword evidence="1" id="KW-0479">Metal-binding</keyword>
<dbReference type="GeneID" id="17254344"/>
<evidence type="ECO:0000256" key="3">
    <source>
        <dbReference type="ARBA" id="ARBA00022771"/>
    </source>
</evidence>
<organism evidence="7 8">
    <name type="scientific">Emiliania huxleyi (strain CCMP1516)</name>
    <dbReference type="NCBI Taxonomy" id="280463"/>
    <lineage>
        <taxon>Eukaryota</taxon>
        <taxon>Haptista</taxon>
        <taxon>Haptophyta</taxon>
        <taxon>Prymnesiophyceae</taxon>
        <taxon>Isochrysidales</taxon>
        <taxon>Noelaerhabdaceae</taxon>
        <taxon>Emiliania</taxon>
    </lineage>
</organism>
<dbReference type="PANTHER" id="PTHR14003">
    <property type="entry name" value="TRANSCRIPTIONAL REPRESSOR PROTEIN YY"/>
    <property type="match status" value="1"/>
</dbReference>
<dbReference type="InterPro" id="IPR036236">
    <property type="entry name" value="Znf_C2H2_sf"/>
</dbReference>